<keyword evidence="3" id="KW-1185">Reference proteome</keyword>
<feature type="domain" description="Mixed lineage kinase" evidence="1">
    <location>
        <begin position="21"/>
        <end position="120"/>
    </location>
</feature>
<dbReference type="InParanoid" id="G4YGC7"/>
<dbReference type="Proteomes" id="UP000002640">
    <property type="component" value="Unassembled WGS sequence"/>
</dbReference>
<proteinExistence type="predicted"/>
<sequence>MSGLLDLAVPGAGSAVDVLLKIVQLGNEMREVQQSCKRLHGRLDVVFNELKMMEEKGQQPQSSAVDKYVDVLAKSLQCLEHYRAKKLVFRLLGYRQMMGEIYQINEDVEMFFRVFNLASTAAVMDWKQQYEADQRAQREFIASMVRD</sequence>
<gene>
    <name evidence="2" type="ORF">PHYSODRAFT_470364</name>
</gene>
<organism evidence="2 3">
    <name type="scientific">Phytophthora sojae (strain P6497)</name>
    <name type="common">Soybean stem and root rot agent</name>
    <name type="synonym">Phytophthora megasperma f. sp. glycines</name>
    <dbReference type="NCBI Taxonomy" id="1094619"/>
    <lineage>
        <taxon>Eukaryota</taxon>
        <taxon>Sar</taxon>
        <taxon>Stramenopiles</taxon>
        <taxon>Oomycota</taxon>
        <taxon>Peronosporomycetes</taxon>
        <taxon>Peronosporales</taxon>
        <taxon>Peronosporaceae</taxon>
        <taxon>Phytophthora</taxon>
    </lineage>
</organism>
<dbReference type="OMA" id="FTELHEM"/>
<name>G4YGC7_PHYSP</name>
<dbReference type="RefSeq" id="XP_009516315.1">
    <property type="nucleotide sequence ID" value="XM_009518020.1"/>
</dbReference>
<protein>
    <recommendedName>
        <fullName evidence="1">Mixed lineage kinase domain-containing protein</fullName>
    </recommendedName>
</protein>
<dbReference type="KEGG" id="psoj:PHYSODRAFT_470364"/>
<dbReference type="GO" id="GO:0007166">
    <property type="term" value="P:cell surface receptor signaling pathway"/>
    <property type="evidence" value="ECO:0007669"/>
    <property type="project" value="InterPro"/>
</dbReference>
<evidence type="ECO:0000259" key="1">
    <source>
        <dbReference type="Pfam" id="PF22215"/>
    </source>
</evidence>
<evidence type="ECO:0000313" key="3">
    <source>
        <dbReference type="Proteomes" id="UP000002640"/>
    </source>
</evidence>
<dbReference type="GeneID" id="20653941"/>
<dbReference type="AlphaFoldDB" id="G4YGC7"/>
<dbReference type="InterPro" id="IPR059179">
    <property type="entry name" value="MLKL-like_MCAfunc"/>
</dbReference>
<dbReference type="Pfam" id="PF22215">
    <property type="entry name" value="MLKL_N"/>
    <property type="match status" value="1"/>
</dbReference>
<dbReference type="CDD" id="cd21037">
    <property type="entry name" value="MLKL_NTD"/>
    <property type="match status" value="1"/>
</dbReference>
<accession>G4YGC7</accession>
<dbReference type="Gene3D" id="1.20.930.20">
    <property type="entry name" value="Adaptor protein Cbl, N-terminal domain"/>
    <property type="match status" value="1"/>
</dbReference>
<dbReference type="EMBL" id="JH159151">
    <property type="protein sequence ID" value="EGZ29040.1"/>
    <property type="molecule type" value="Genomic_DNA"/>
</dbReference>
<dbReference type="InterPro" id="IPR054000">
    <property type="entry name" value="MLKL_N"/>
</dbReference>
<dbReference type="InterPro" id="IPR036537">
    <property type="entry name" value="Adaptor_Cbl_N_dom_sf"/>
</dbReference>
<dbReference type="SMR" id="G4YGC7"/>
<reference evidence="2 3" key="1">
    <citation type="journal article" date="2006" name="Science">
        <title>Phytophthora genome sequences uncover evolutionary origins and mechanisms of pathogenesis.</title>
        <authorList>
            <person name="Tyler B.M."/>
            <person name="Tripathy S."/>
            <person name="Zhang X."/>
            <person name="Dehal P."/>
            <person name="Jiang R.H."/>
            <person name="Aerts A."/>
            <person name="Arredondo F.D."/>
            <person name="Baxter L."/>
            <person name="Bensasson D."/>
            <person name="Beynon J.L."/>
            <person name="Chapman J."/>
            <person name="Damasceno C.M."/>
            <person name="Dorrance A.E."/>
            <person name="Dou D."/>
            <person name="Dickerman A.W."/>
            <person name="Dubchak I.L."/>
            <person name="Garbelotto M."/>
            <person name="Gijzen M."/>
            <person name="Gordon S.G."/>
            <person name="Govers F."/>
            <person name="Grunwald N.J."/>
            <person name="Huang W."/>
            <person name="Ivors K.L."/>
            <person name="Jones R.W."/>
            <person name="Kamoun S."/>
            <person name="Krampis K."/>
            <person name="Lamour K.H."/>
            <person name="Lee M.K."/>
            <person name="McDonald W.H."/>
            <person name="Medina M."/>
            <person name="Meijer H.J."/>
            <person name="Nordberg E.K."/>
            <person name="Maclean D.J."/>
            <person name="Ospina-Giraldo M.D."/>
            <person name="Morris P.F."/>
            <person name="Phuntumart V."/>
            <person name="Putnam N.H."/>
            <person name="Rash S."/>
            <person name="Rose J.K."/>
            <person name="Sakihama Y."/>
            <person name="Salamov A.A."/>
            <person name="Savidor A."/>
            <person name="Scheuring C.F."/>
            <person name="Smith B.M."/>
            <person name="Sobral B.W."/>
            <person name="Terry A."/>
            <person name="Torto-Alalibo T.A."/>
            <person name="Win J."/>
            <person name="Xu Z."/>
            <person name="Zhang H."/>
            <person name="Grigoriev I.V."/>
            <person name="Rokhsar D.S."/>
            <person name="Boore J.L."/>
        </authorList>
    </citation>
    <scope>NUCLEOTIDE SEQUENCE [LARGE SCALE GENOMIC DNA]</scope>
    <source>
        <strain evidence="2 3">P6497</strain>
    </source>
</reference>
<evidence type="ECO:0000313" key="2">
    <source>
        <dbReference type="EMBL" id="EGZ29040.1"/>
    </source>
</evidence>